<keyword evidence="2" id="KW-1185">Reference proteome</keyword>
<evidence type="ECO:0000313" key="2">
    <source>
        <dbReference type="Proteomes" id="UP001141806"/>
    </source>
</evidence>
<protein>
    <submittedName>
        <fullName evidence="1">Uncharacterized protein</fullName>
    </submittedName>
</protein>
<reference evidence="1" key="1">
    <citation type="journal article" date="2023" name="Plant J.">
        <title>The genome of the king protea, Protea cynaroides.</title>
        <authorList>
            <person name="Chang J."/>
            <person name="Duong T.A."/>
            <person name="Schoeman C."/>
            <person name="Ma X."/>
            <person name="Roodt D."/>
            <person name="Barker N."/>
            <person name="Li Z."/>
            <person name="Van de Peer Y."/>
            <person name="Mizrachi E."/>
        </authorList>
    </citation>
    <scope>NUCLEOTIDE SEQUENCE</scope>
    <source>
        <tissue evidence="1">Young leaves</tissue>
    </source>
</reference>
<evidence type="ECO:0000313" key="1">
    <source>
        <dbReference type="EMBL" id="KAJ4980724.1"/>
    </source>
</evidence>
<accession>A0A9Q0L2I5</accession>
<dbReference type="EMBL" id="JAMYWD010000001">
    <property type="protein sequence ID" value="KAJ4980724.1"/>
    <property type="molecule type" value="Genomic_DNA"/>
</dbReference>
<dbReference type="AlphaFoldDB" id="A0A9Q0L2I5"/>
<dbReference type="Proteomes" id="UP001141806">
    <property type="component" value="Unassembled WGS sequence"/>
</dbReference>
<sequence>MLPLVDVKNGEQHARNFDAPVGIAAAVNVLHISSPKPIFDAFPRTKPCQQNYSGGRMMGILFVISPTDWVAQDGWMKCSLQEGWESGGQVWVGLHGDGNVAARFG</sequence>
<comment type="caution">
    <text evidence="1">The sequence shown here is derived from an EMBL/GenBank/DDBJ whole genome shotgun (WGS) entry which is preliminary data.</text>
</comment>
<name>A0A9Q0L2I5_9MAGN</name>
<proteinExistence type="predicted"/>
<organism evidence="1 2">
    <name type="scientific">Protea cynaroides</name>
    <dbReference type="NCBI Taxonomy" id="273540"/>
    <lineage>
        <taxon>Eukaryota</taxon>
        <taxon>Viridiplantae</taxon>
        <taxon>Streptophyta</taxon>
        <taxon>Embryophyta</taxon>
        <taxon>Tracheophyta</taxon>
        <taxon>Spermatophyta</taxon>
        <taxon>Magnoliopsida</taxon>
        <taxon>Proteales</taxon>
        <taxon>Proteaceae</taxon>
        <taxon>Protea</taxon>
    </lineage>
</organism>
<gene>
    <name evidence="1" type="ORF">NE237_031561</name>
</gene>